<evidence type="ECO:0000313" key="4">
    <source>
        <dbReference type="EMBL" id="SEJ41690.1"/>
    </source>
</evidence>
<protein>
    <submittedName>
        <fullName evidence="4">Predicted transport protein</fullName>
    </submittedName>
</protein>
<dbReference type="RefSeq" id="WP_090338568.1">
    <property type="nucleotide sequence ID" value="NZ_FNXY01000007.1"/>
</dbReference>
<dbReference type="PANTHER" id="PTHR35149:SF2">
    <property type="entry name" value="DUF262 DOMAIN-CONTAINING PROTEIN"/>
    <property type="match status" value="1"/>
</dbReference>
<evidence type="ECO:0000259" key="1">
    <source>
        <dbReference type="Pfam" id="PF03235"/>
    </source>
</evidence>
<dbReference type="Pfam" id="PF07510">
    <property type="entry name" value="GmrSD_C"/>
    <property type="match status" value="1"/>
</dbReference>
<organism evidence="4 5">
    <name type="scientific">Dyadobacter koreensis</name>
    <dbReference type="NCBI Taxonomy" id="408657"/>
    <lineage>
        <taxon>Bacteria</taxon>
        <taxon>Pseudomonadati</taxon>
        <taxon>Bacteroidota</taxon>
        <taxon>Cytophagia</taxon>
        <taxon>Cytophagales</taxon>
        <taxon>Spirosomataceae</taxon>
        <taxon>Dyadobacter</taxon>
    </lineage>
</organism>
<proteinExistence type="predicted"/>
<keyword evidence="5" id="KW-1185">Reference proteome</keyword>
<gene>
    <name evidence="4" type="ORF">SAMN04487995_4584</name>
</gene>
<evidence type="ECO:0000313" key="5">
    <source>
        <dbReference type="Proteomes" id="UP000199532"/>
    </source>
</evidence>
<dbReference type="Pfam" id="PF18899">
    <property type="entry name" value="DUF5655"/>
    <property type="match status" value="1"/>
</dbReference>
<reference evidence="4 5" key="1">
    <citation type="submission" date="2016-10" db="EMBL/GenBank/DDBJ databases">
        <authorList>
            <person name="de Groot N.N."/>
        </authorList>
    </citation>
    <scope>NUCLEOTIDE SEQUENCE [LARGE SCALE GENOMIC DNA]</scope>
    <source>
        <strain evidence="4 5">DSM 19938</strain>
    </source>
</reference>
<dbReference type="AlphaFoldDB" id="A0A1H6YWL0"/>
<dbReference type="EMBL" id="FNXY01000007">
    <property type="protein sequence ID" value="SEJ41690.1"/>
    <property type="molecule type" value="Genomic_DNA"/>
</dbReference>
<dbReference type="Proteomes" id="UP000199532">
    <property type="component" value="Unassembled WGS sequence"/>
</dbReference>
<name>A0A1H6YWL0_9BACT</name>
<sequence length="692" mass="80193">MKASSANLLTVIKGPKQFVIPIYQRTYSWQISQCNKLLNDILKVSADPTLPGHFIGSVVYFQESIHTVSDVPRLLVIDGQQRITTVSLLIAALADFMKKHESSLDTNFSKLQNYYLLNPEEDGDLKYKLLLTKRDKETFINIVNGIQPEGDYSLRVVENFEFFKEKINSENVSDIYNGILRLFVVDVALEKDKDNPQLIFESMNSTGLDLSQADLIRNYVLMGQDIKVQTKLYEKYWYPMERGYGNDYASTFNSFMRDYLSVKTGMIPQIDRVYEQFKIYVRDSKDPDVIAGVVQDIEKFSRYYVNIVLHKEPDQDLQRGFRALSKLKVDVSYPFLLPVYNDFCDGLISKSEFLEIVSLIESYVFRRAICGIPTNSLNKTFVTLYKAIVKENYVESLQAAFQGMESYKRFPSDIEFRKEIALKDVYNFRPRNYLLNNLENYGRKELVNIDACTIEHVMPQNPDLSTDWQIMLGDTWKEVQQSYLHTLGNLTLTGYNSELSDRSFQRKKVIEGGFNDSPLRLNRYMKSVDVWTEEQIIQRAEELAGKAIEIWKFPNLTDEVMNRYIGNEEKGSADYDLDSYEFLKGDKLELYFALRKRVMNVDSSVKEEFKKLYIAFKSVTNFVDIVPQKSRLRLSLNIEFDKIHDPLNLCKDVTNLGRWGNGDVEVGLQSLDDLDNVMDLVQQAFDAQFENV</sequence>
<dbReference type="InterPro" id="IPR011089">
    <property type="entry name" value="GmrSD_C"/>
</dbReference>
<dbReference type="OrthoDB" id="9798761at2"/>
<feature type="domain" description="GmrSD restriction endonucleases N-terminal" evidence="1">
    <location>
        <begin position="11"/>
        <end position="220"/>
    </location>
</feature>
<feature type="domain" description="GmrSD restriction endonucleases C-terminal" evidence="2">
    <location>
        <begin position="411"/>
        <end position="544"/>
    </location>
</feature>
<dbReference type="InterPro" id="IPR043714">
    <property type="entry name" value="DUF5655"/>
</dbReference>
<evidence type="ECO:0000259" key="2">
    <source>
        <dbReference type="Pfam" id="PF07510"/>
    </source>
</evidence>
<dbReference type="Pfam" id="PF03235">
    <property type="entry name" value="GmrSD_N"/>
    <property type="match status" value="1"/>
</dbReference>
<evidence type="ECO:0000259" key="3">
    <source>
        <dbReference type="Pfam" id="PF18899"/>
    </source>
</evidence>
<dbReference type="InterPro" id="IPR004919">
    <property type="entry name" value="GmrSD_N"/>
</dbReference>
<dbReference type="STRING" id="408657.SAMN04487995_4584"/>
<accession>A0A1H6YWL0</accession>
<dbReference type="PANTHER" id="PTHR35149">
    <property type="entry name" value="SLL5132 PROTEIN"/>
    <property type="match status" value="1"/>
</dbReference>
<feature type="domain" description="DUF5655" evidence="3">
    <location>
        <begin position="587"/>
        <end position="686"/>
    </location>
</feature>